<evidence type="ECO:0000313" key="2">
    <source>
        <dbReference type="EMBL" id="RPB12022.1"/>
    </source>
</evidence>
<name>A0A3N4KRV4_9PEZI</name>
<dbReference type="InParanoid" id="A0A3N4KRV4"/>
<evidence type="ECO:0000256" key="1">
    <source>
        <dbReference type="SAM" id="MobiDB-lite"/>
    </source>
</evidence>
<accession>A0A3N4KRV4</accession>
<dbReference type="Proteomes" id="UP000277580">
    <property type="component" value="Unassembled WGS sequence"/>
</dbReference>
<dbReference type="OrthoDB" id="5389508at2759"/>
<dbReference type="AlphaFoldDB" id="A0A3N4KRV4"/>
<organism evidence="2 3">
    <name type="scientific">Morchella conica CCBAS932</name>
    <dbReference type="NCBI Taxonomy" id="1392247"/>
    <lineage>
        <taxon>Eukaryota</taxon>
        <taxon>Fungi</taxon>
        <taxon>Dikarya</taxon>
        <taxon>Ascomycota</taxon>
        <taxon>Pezizomycotina</taxon>
        <taxon>Pezizomycetes</taxon>
        <taxon>Pezizales</taxon>
        <taxon>Morchellaceae</taxon>
        <taxon>Morchella</taxon>
    </lineage>
</organism>
<proteinExistence type="predicted"/>
<sequence>MVAPYVNLGKDRLSARISPWVNAGKNMIANTVMTVPAITDTCTSCNVPLVSYCCAAEGTKRENINTDRAQETAFFDFVNIPQLNILANYAHVFCAIDIDSFRLAMTQKIVAPCPHRERDPEVTVWKRMAPPKHRPSELSKGDQDTKVRISGMGIGQWFHAPDKWPGGYRGNDDPKPYKPRTTRFEGHGRDGRFIRWIYGKETQVAVLKRLHDRKSFDPRYKYLSKQINYNYAMRPGTPHIPYPEDEGQLQRVQKPKWYRQMRLPFMNWACWSEGIRIRPQRNGKVDRVTGNMEYNDAFLMEGSDTAYPRSLNFRKDHPLAPTDKEVLWAKPADPRTPLCHPSVKPRNCHHRAF</sequence>
<evidence type="ECO:0000313" key="3">
    <source>
        <dbReference type="Proteomes" id="UP000277580"/>
    </source>
</evidence>
<protein>
    <submittedName>
        <fullName evidence="2">Uncharacterized protein</fullName>
    </submittedName>
</protein>
<dbReference type="EMBL" id="ML119131">
    <property type="protein sequence ID" value="RPB12022.1"/>
    <property type="molecule type" value="Genomic_DNA"/>
</dbReference>
<feature type="region of interest" description="Disordered" evidence="1">
    <location>
        <begin position="165"/>
        <end position="184"/>
    </location>
</feature>
<keyword evidence="3" id="KW-1185">Reference proteome</keyword>
<gene>
    <name evidence="2" type="ORF">P167DRAFT_545815</name>
</gene>
<reference evidence="2 3" key="1">
    <citation type="journal article" date="2018" name="Nat. Ecol. Evol.">
        <title>Pezizomycetes genomes reveal the molecular basis of ectomycorrhizal truffle lifestyle.</title>
        <authorList>
            <person name="Murat C."/>
            <person name="Payen T."/>
            <person name="Noel B."/>
            <person name="Kuo A."/>
            <person name="Morin E."/>
            <person name="Chen J."/>
            <person name="Kohler A."/>
            <person name="Krizsan K."/>
            <person name="Balestrini R."/>
            <person name="Da Silva C."/>
            <person name="Montanini B."/>
            <person name="Hainaut M."/>
            <person name="Levati E."/>
            <person name="Barry K.W."/>
            <person name="Belfiori B."/>
            <person name="Cichocki N."/>
            <person name="Clum A."/>
            <person name="Dockter R.B."/>
            <person name="Fauchery L."/>
            <person name="Guy J."/>
            <person name="Iotti M."/>
            <person name="Le Tacon F."/>
            <person name="Lindquist E.A."/>
            <person name="Lipzen A."/>
            <person name="Malagnac F."/>
            <person name="Mello A."/>
            <person name="Molinier V."/>
            <person name="Miyauchi S."/>
            <person name="Poulain J."/>
            <person name="Riccioni C."/>
            <person name="Rubini A."/>
            <person name="Sitrit Y."/>
            <person name="Splivallo R."/>
            <person name="Traeger S."/>
            <person name="Wang M."/>
            <person name="Zifcakova L."/>
            <person name="Wipf D."/>
            <person name="Zambonelli A."/>
            <person name="Paolocci F."/>
            <person name="Nowrousian M."/>
            <person name="Ottonello S."/>
            <person name="Baldrian P."/>
            <person name="Spatafora J.W."/>
            <person name="Henrissat B."/>
            <person name="Nagy L.G."/>
            <person name="Aury J.M."/>
            <person name="Wincker P."/>
            <person name="Grigoriev I.V."/>
            <person name="Bonfante P."/>
            <person name="Martin F.M."/>
        </authorList>
    </citation>
    <scope>NUCLEOTIDE SEQUENCE [LARGE SCALE GENOMIC DNA]</scope>
    <source>
        <strain evidence="2 3">CCBAS932</strain>
    </source>
</reference>
<feature type="compositionally biased region" description="Basic and acidic residues" evidence="1">
    <location>
        <begin position="170"/>
        <end position="184"/>
    </location>
</feature>